<feature type="domain" description="Cyclodeaminase/cyclohydrolase" evidence="2">
    <location>
        <begin position="86"/>
        <end position="164"/>
    </location>
</feature>
<dbReference type="AlphaFoldDB" id="A0A2G9YKL2"/>
<sequence>MYKCQPIKIYLDDLAAKLPAPGGGSAAALTAAMGVSLISMVVNFTLGKPKYAQYENELKEILEKSGKLRDDFLNLVDMDVTAYQSKNLRDALDVPFMVARLCFEGIKLCPILIEKGNLNLISDVAVAAIFLEGAFASAYFNVAINLKSLADKKLTSSITKELEQKEKQIKKIRKLTEAKVGKIIRG</sequence>
<dbReference type="Gene3D" id="1.20.120.680">
    <property type="entry name" value="Formiminotetrahydrofolate cyclodeaminase monomer, up-and-down helical bundle"/>
    <property type="match status" value="1"/>
</dbReference>
<dbReference type="Pfam" id="PF04961">
    <property type="entry name" value="FTCD_C"/>
    <property type="match status" value="2"/>
</dbReference>
<dbReference type="SUPFAM" id="SSF101262">
    <property type="entry name" value="Methenyltetrahydrofolate cyclohydrolase-like"/>
    <property type="match status" value="1"/>
</dbReference>
<keyword evidence="1" id="KW-0472">Membrane</keyword>
<dbReference type="GO" id="GO:0016787">
    <property type="term" value="F:hydrolase activity"/>
    <property type="evidence" value="ECO:0007669"/>
    <property type="project" value="UniProtKB-KW"/>
</dbReference>
<gene>
    <name evidence="3" type="ORF">COX41_01250</name>
</gene>
<evidence type="ECO:0000256" key="1">
    <source>
        <dbReference type="SAM" id="Phobius"/>
    </source>
</evidence>
<keyword evidence="3" id="KW-0378">Hydrolase</keyword>
<dbReference type="Proteomes" id="UP000231292">
    <property type="component" value="Unassembled WGS sequence"/>
</dbReference>
<protein>
    <submittedName>
        <fullName evidence="3">Methenyltetrahydrofolate cyclohydrolase</fullName>
    </submittedName>
</protein>
<keyword evidence="1" id="KW-0812">Transmembrane</keyword>
<dbReference type="InterPro" id="IPR007044">
    <property type="entry name" value="Cyclodeamin/CycHdrlase"/>
</dbReference>
<proteinExistence type="predicted"/>
<name>A0A2G9YKL2_9BACT</name>
<evidence type="ECO:0000313" key="3">
    <source>
        <dbReference type="EMBL" id="PIP19765.1"/>
    </source>
</evidence>
<accession>A0A2G9YKL2</accession>
<feature type="transmembrane region" description="Helical" evidence="1">
    <location>
        <begin position="26"/>
        <end position="46"/>
    </location>
</feature>
<comment type="caution">
    <text evidence="3">The sequence shown here is derived from an EMBL/GenBank/DDBJ whole genome shotgun (WGS) entry which is preliminary data.</text>
</comment>
<feature type="domain" description="Cyclodeaminase/cyclohydrolase" evidence="2">
    <location>
        <begin position="7"/>
        <end position="84"/>
    </location>
</feature>
<evidence type="ECO:0000259" key="2">
    <source>
        <dbReference type="Pfam" id="PF04961"/>
    </source>
</evidence>
<reference evidence="3 4" key="1">
    <citation type="submission" date="2017-09" db="EMBL/GenBank/DDBJ databases">
        <title>Depth-based differentiation of microbial function through sediment-hosted aquifers and enrichment of novel symbionts in the deep terrestrial subsurface.</title>
        <authorList>
            <person name="Probst A.J."/>
            <person name="Ladd B."/>
            <person name="Jarett J.K."/>
            <person name="Geller-Mcgrath D.E."/>
            <person name="Sieber C.M."/>
            <person name="Emerson J.B."/>
            <person name="Anantharaman K."/>
            <person name="Thomas B.C."/>
            <person name="Malmstrom R."/>
            <person name="Stieglmeier M."/>
            <person name="Klingl A."/>
            <person name="Woyke T."/>
            <person name="Ryan C.M."/>
            <person name="Banfield J.F."/>
        </authorList>
    </citation>
    <scope>NUCLEOTIDE SEQUENCE [LARGE SCALE GENOMIC DNA]</scope>
    <source>
        <strain evidence="3">CG23_combo_of_CG06-09_8_20_14_all_41_10</strain>
    </source>
</reference>
<organism evidence="3 4">
    <name type="scientific">Candidatus Sherwoodlollariibacterium unditelluris</name>
    <dbReference type="NCBI Taxonomy" id="1974757"/>
    <lineage>
        <taxon>Bacteria</taxon>
        <taxon>Pseudomonadati</taxon>
        <taxon>Candidatus Omnitrophota</taxon>
        <taxon>Candidatus Sherwoodlollariibacterium</taxon>
    </lineage>
</organism>
<dbReference type="InterPro" id="IPR036178">
    <property type="entry name" value="Formintransfe-cycloase-like_sf"/>
</dbReference>
<evidence type="ECO:0000313" key="4">
    <source>
        <dbReference type="Proteomes" id="UP000231292"/>
    </source>
</evidence>
<keyword evidence="1" id="KW-1133">Transmembrane helix</keyword>
<dbReference type="EMBL" id="PCRK01000023">
    <property type="protein sequence ID" value="PIP19765.1"/>
    <property type="molecule type" value="Genomic_DNA"/>
</dbReference>